<organism evidence="4 5">
    <name type="scientific">Candidatus Bandiella euplotis</name>
    <dbReference type="NCBI Taxonomy" id="1664265"/>
    <lineage>
        <taxon>Bacteria</taxon>
        <taxon>Pseudomonadati</taxon>
        <taxon>Pseudomonadota</taxon>
        <taxon>Alphaproteobacteria</taxon>
        <taxon>Rickettsiales</taxon>
        <taxon>Candidatus Midichloriaceae</taxon>
        <taxon>Candidatus Bandiella</taxon>
    </lineage>
</organism>
<keyword evidence="1" id="KW-0175">Coiled coil</keyword>
<evidence type="ECO:0000256" key="1">
    <source>
        <dbReference type="SAM" id="Coils"/>
    </source>
</evidence>
<dbReference type="RefSeq" id="WP_323733034.1">
    <property type="nucleotide sequence ID" value="NZ_CP110820.1"/>
</dbReference>
<gene>
    <name evidence="4" type="ORF">Bandiella_00216</name>
</gene>
<feature type="region of interest" description="Disordered" evidence="2">
    <location>
        <begin position="477"/>
        <end position="523"/>
    </location>
</feature>
<proteinExistence type="predicted"/>
<feature type="region of interest" description="Disordered" evidence="2">
    <location>
        <begin position="864"/>
        <end position="916"/>
    </location>
</feature>
<name>A0ABZ0UKC2_9RICK</name>
<sequence>MDLEGFKKELEVIEKKVKVDGENEEIEQVWENINVLFDDDLKDEKKLKDLEKELQKEIEIEKEDNKDKINDPIVQDEPKRVAPGEEFLQAYNLMKGSETSEAFLKQYEKVKELYNKLGDVGKDVDQQPKGLDVEKAMRGFAGFEKQFQEKEEDLNSKVGISDLNWMLKTAENQADFNEQEYNKLNPDIKKKLQDAEEYLNSGLSNEEEYKEKDTGENLDGIVKVEFNMIDDHFKGPSKTNVEKDDLLDLNKIPDGLGVQKQVVDSIDEFFEEEGAKYKDQSSVKYDEGALINEGFSEIQNQPLEENKEVKEIGGDEQVNLGAFFRRQEKSVKGEEFLQAYTELKGVKNPTEFYEKYEKAKDLYEEIGGDDAFKDLDLKNNGTDIDESIKKFCNLKIMVELQPEENNFSELQKIMRAAEKSPSLYRSEYKNELHDWEKIEKAREEMWKSEDKEDFTTKYAEYAKLVKDLLGKSLDDVPENSINNSLQEGRENSLNNTNNLADNRKDINSKENENIDPNNYPSNNLTGVQVDNSKNDLQKDIKISTGVKDQDIHKDTSKVEEKSYGNRITADDTLEVSDKTTMDVDVNGKEDQNITQDQNVTGDQVPYTNNTTQNKTPDVIKPKVTLAEMKESLAKNILKVAGVSDAQANEILSKGGKAKDAIMKRVDNLLEGVGAKDITDDNMATMLDGKDAVLKSAIEKQSKELIAQTGRVGSWSTDGQDMRGKEELHGKYTDKANKMDAPTFDANVTKALEYENDKDNRGSLASLGYNALWRKPMDLLNALRPESEFPKPWQTAVMGVVALAVLAPPAGLIACAFLMLKAAKNHFYDGSKLQSWVNDKWFEKPTSKLNSEALERVDVKGLLEGKDKGQGQAKGEEKGVGTEKVNDKDINTQKVDDKTNRKDTQVITKPEKVNDIQDSGIKVTTNAVTLTKEDEKKVKEIGNSLR</sequence>
<evidence type="ECO:0000256" key="2">
    <source>
        <dbReference type="SAM" id="MobiDB-lite"/>
    </source>
</evidence>
<keyword evidence="3" id="KW-0472">Membrane</keyword>
<keyword evidence="5" id="KW-1185">Reference proteome</keyword>
<protein>
    <submittedName>
        <fullName evidence="4">Uncharacterized protein</fullName>
    </submittedName>
</protein>
<dbReference type="Proteomes" id="UP001327219">
    <property type="component" value="Chromosome"/>
</dbReference>
<evidence type="ECO:0000313" key="4">
    <source>
        <dbReference type="EMBL" id="WPX96112.1"/>
    </source>
</evidence>
<reference evidence="4 5" key="1">
    <citation type="submission" date="2022-11" db="EMBL/GenBank/DDBJ databases">
        <title>Host association and intracellularity evolved multiple times independently in the Rickettsiales.</title>
        <authorList>
            <person name="Castelli M."/>
            <person name="Nardi T."/>
            <person name="Gammuto L."/>
            <person name="Bellinzona G."/>
            <person name="Sabaneyeva E."/>
            <person name="Potekhin A."/>
            <person name="Serra V."/>
            <person name="Petroni G."/>
            <person name="Sassera D."/>
        </authorList>
    </citation>
    <scope>NUCLEOTIDE SEQUENCE [LARGE SCALE GENOMIC DNA]</scope>
    <source>
        <strain evidence="4 5">NDG2</strain>
    </source>
</reference>
<feature type="compositionally biased region" description="Basic and acidic residues" evidence="2">
    <location>
        <begin position="501"/>
        <end position="512"/>
    </location>
</feature>
<keyword evidence="3" id="KW-0812">Transmembrane</keyword>
<evidence type="ECO:0000256" key="3">
    <source>
        <dbReference type="SAM" id="Phobius"/>
    </source>
</evidence>
<feature type="coiled-coil region" evidence="1">
    <location>
        <begin position="44"/>
        <end position="71"/>
    </location>
</feature>
<feature type="compositionally biased region" description="Polar residues" evidence="2">
    <location>
        <begin position="514"/>
        <end position="523"/>
    </location>
</feature>
<feature type="compositionally biased region" description="Basic and acidic residues" evidence="2">
    <location>
        <begin position="864"/>
        <end position="914"/>
    </location>
</feature>
<dbReference type="EMBL" id="CP110820">
    <property type="protein sequence ID" value="WPX96112.1"/>
    <property type="molecule type" value="Genomic_DNA"/>
</dbReference>
<evidence type="ECO:0000313" key="5">
    <source>
        <dbReference type="Proteomes" id="UP001327219"/>
    </source>
</evidence>
<feature type="compositionally biased region" description="Low complexity" evidence="2">
    <location>
        <begin position="491"/>
        <end position="500"/>
    </location>
</feature>
<feature type="transmembrane region" description="Helical" evidence="3">
    <location>
        <begin position="795"/>
        <end position="819"/>
    </location>
</feature>
<keyword evidence="3" id="KW-1133">Transmembrane helix</keyword>
<accession>A0ABZ0UKC2</accession>